<dbReference type="GO" id="GO:0008726">
    <property type="term" value="F:alkanesulfonate monooxygenase activity"/>
    <property type="evidence" value="ECO:0007669"/>
    <property type="project" value="UniProtKB-UniRule"/>
</dbReference>
<keyword evidence="5 7" id="KW-0560">Oxidoreductase</keyword>
<evidence type="ECO:0000313" key="10">
    <source>
        <dbReference type="Proteomes" id="UP000289856"/>
    </source>
</evidence>
<dbReference type="NCBIfam" id="TIGR03565">
    <property type="entry name" value="alk_sulf_monoox"/>
    <property type="match status" value="1"/>
</dbReference>
<gene>
    <name evidence="9" type="primary">ssuD_8</name>
    <name evidence="7" type="synonym">ssuD</name>
    <name evidence="9" type="ORF">KCTCHS21_60190</name>
</gene>
<dbReference type="InterPro" id="IPR019911">
    <property type="entry name" value="Alkanesulphonate_mOase_FMN-dep"/>
</dbReference>
<keyword evidence="3 7" id="KW-0285">Flavoprotein</keyword>
<protein>
    <recommendedName>
        <fullName evidence="2 7">Alkanesulfonate monooxygenase</fullName>
        <ecNumber evidence="2 7">1.14.14.5</ecNumber>
    </recommendedName>
    <alternativeName>
        <fullName evidence="7">FMNH2-dependent aliphatic sulfonate monooxygenase</fullName>
    </alternativeName>
</protein>
<evidence type="ECO:0000256" key="7">
    <source>
        <dbReference type="HAMAP-Rule" id="MF_01229"/>
    </source>
</evidence>
<sequence>MEIFWFIPSHGDGRYLGTTEGARTVDYDYIRQIAQAADRLGYHGVLVPTGKACEDAWVAASSLIPATQRLKFLVAIRPGLMSPSTAARMASTFDRLSKGRLLVNVVTGGDPHELAGDGIFLSHQERYEQTDEFLTIWRRLMQGEEVTSSGKYLRTEASEVLFPALQKPYPPLYFGGSSPAAQQIAADHVDYYLTWGEPPAEVAEKIAQVRQQAEAAGRTVKFGIRLHVIVRETEQEAWEAADRLISHLDDKIIAEAQQILGRYDSVGQKRMSALHNGDRASLIISPNLWAGIGLVRGGAGTALVGDPVTVAERIKEYAELGIESFIFSGYPHLEEAYRTAELLFPLLPLTQQDEPNPSLTIQASGELIAYNKRPKSGNDLEAEGGNYGLAQQTVT</sequence>
<evidence type="ECO:0000256" key="3">
    <source>
        <dbReference type="ARBA" id="ARBA00022630"/>
    </source>
</evidence>
<evidence type="ECO:0000256" key="5">
    <source>
        <dbReference type="ARBA" id="ARBA00023002"/>
    </source>
</evidence>
<dbReference type="OrthoDB" id="9814695at2"/>
<reference evidence="9 10" key="1">
    <citation type="submission" date="2019-01" db="EMBL/GenBank/DDBJ databases">
        <title>Complete genome sequence of Cohnella hallensis HS21 isolated from Korean fir (Abies koreana) rhizospheric soil.</title>
        <authorList>
            <person name="Jiang L."/>
            <person name="Kang S.W."/>
            <person name="Kim S."/>
            <person name="Jung J."/>
            <person name="Kim C.Y."/>
            <person name="Kim D.H."/>
            <person name="Kim S.W."/>
            <person name="Lee J."/>
        </authorList>
    </citation>
    <scope>NUCLEOTIDE SEQUENCE [LARGE SCALE GENOMIC DNA]</scope>
    <source>
        <strain evidence="9 10">HS21</strain>
    </source>
</reference>
<keyword evidence="10" id="KW-1185">Reference proteome</keyword>
<dbReference type="PANTHER" id="PTHR42847:SF4">
    <property type="entry name" value="ALKANESULFONATE MONOOXYGENASE-RELATED"/>
    <property type="match status" value="1"/>
</dbReference>
<dbReference type="KEGG" id="cohn:KCTCHS21_60190"/>
<evidence type="ECO:0000259" key="8">
    <source>
        <dbReference type="Pfam" id="PF00296"/>
    </source>
</evidence>
<keyword evidence="6 7" id="KW-0503">Monooxygenase</keyword>
<dbReference type="Gene3D" id="3.20.20.30">
    <property type="entry name" value="Luciferase-like domain"/>
    <property type="match status" value="1"/>
</dbReference>
<keyword evidence="4 7" id="KW-0288">FMN</keyword>
<organism evidence="9 10">
    <name type="scientific">Cohnella abietis</name>
    <dbReference type="NCBI Taxonomy" id="2507935"/>
    <lineage>
        <taxon>Bacteria</taxon>
        <taxon>Bacillati</taxon>
        <taxon>Bacillota</taxon>
        <taxon>Bacilli</taxon>
        <taxon>Bacillales</taxon>
        <taxon>Paenibacillaceae</taxon>
        <taxon>Cohnella</taxon>
    </lineage>
</organism>
<evidence type="ECO:0000256" key="4">
    <source>
        <dbReference type="ARBA" id="ARBA00022643"/>
    </source>
</evidence>
<dbReference type="Proteomes" id="UP000289856">
    <property type="component" value="Chromosome"/>
</dbReference>
<comment type="function">
    <text evidence="7">Catalyzes the desulfonation of aliphatic sulfonates.</text>
</comment>
<comment type="similarity">
    <text evidence="1 7">Belongs to the SsuD family.</text>
</comment>
<dbReference type="InterPro" id="IPR050172">
    <property type="entry name" value="SsuD_RutA_monooxygenase"/>
</dbReference>
<dbReference type="Pfam" id="PF00296">
    <property type="entry name" value="Bac_luciferase"/>
    <property type="match status" value="1"/>
</dbReference>
<name>A0A3T1DER8_9BACL</name>
<proteinExistence type="inferred from homology"/>
<dbReference type="NCBIfam" id="NF001939">
    <property type="entry name" value="PRK00719.1"/>
    <property type="match status" value="1"/>
</dbReference>
<evidence type="ECO:0000256" key="2">
    <source>
        <dbReference type="ARBA" id="ARBA00012113"/>
    </source>
</evidence>
<dbReference type="EMBL" id="AP019400">
    <property type="protein sequence ID" value="BBI36620.1"/>
    <property type="molecule type" value="Genomic_DNA"/>
</dbReference>
<accession>A0A3T1DER8</accession>
<comment type="catalytic activity">
    <reaction evidence="7">
        <text>an alkanesulfonate + FMNH2 + O2 = an aldehyde + FMN + sulfite + H2O + 2 H(+)</text>
        <dbReference type="Rhea" id="RHEA:23064"/>
        <dbReference type="ChEBI" id="CHEBI:15377"/>
        <dbReference type="ChEBI" id="CHEBI:15378"/>
        <dbReference type="ChEBI" id="CHEBI:15379"/>
        <dbReference type="ChEBI" id="CHEBI:17359"/>
        <dbReference type="ChEBI" id="CHEBI:17478"/>
        <dbReference type="ChEBI" id="CHEBI:57618"/>
        <dbReference type="ChEBI" id="CHEBI:58210"/>
        <dbReference type="ChEBI" id="CHEBI:134249"/>
        <dbReference type="EC" id="1.14.14.5"/>
    </reaction>
</comment>
<feature type="domain" description="Luciferase-like" evidence="8">
    <location>
        <begin position="1"/>
        <end position="323"/>
    </location>
</feature>
<evidence type="ECO:0000256" key="6">
    <source>
        <dbReference type="ARBA" id="ARBA00023033"/>
    </source>
</evidence>
<dbReference type="AlphaFoldDB" id="A0A3T1DER8"/>
<dbReference type="GO" id="GO:0046306">
    <property type="term" value="P:alkanesulfonate catabolic process"/>
    <property type="evidence" value="ECO:0007669"/>
    <property type="project" value="TreeGrafter"/>
</dbReference>
<dbReference type="RefSeq" id="WP_130616112.1">
    <property type="nucleotide sequence ID" value="NZ_AP019400.1"/>
</dbReference>
<dbReference type="InterPro" id="IPR036661">
    <property type="entry name" value="Luciferase-like_sf"/>
</dbReference>
<dbReference type="EC" id="1.14.14.5" evidence="2 7"/>
<evidence type="ECO:0000256" key="1">
    <source>
        <dbReference type="ARBA" id="ARBA00007044"/>
    </source>
</evidence>
<dbReference type="PANTHER" id="PTHR42847">
    <property type="entry name" value="ALKANESULFONATE MONOOXYGENASE"/>
    <property type="match status" value="1"/>
</dbReference>
<dbReference type="SUPFAM" id="SSF51679">
    <property type="entry name" value="Bacterial luciferase-like"/>
    <property type="match status" value="1"/>
</dbReference>
<dbReference type="HAMAP" id="MF_01229">
    <property type="entry name" value="Alkanesulf_monooxygen"/>
    <property type="match status" value="1"/>
</dbReference>
<evidence type="ECO:0000313" key="9">
    <source>
        <dbReference type="EMBL" id="BBI36620.1"/>
    </source>
</evidence>
<dbReference type="InterPro" id="IPR011251">
    <property type="entry name" value="Luciferase-like_dom"/>
</dbReference>
<dbReference type="CDD" id="cd01094">
    <property type="entry name" value="Alkanesulfonate_monoxygenase"/>
    <property type="match status" value="1"/>
</dbReference>